<organism evidence="1 2">
    <name type="scientific">Pseudoalteromonas luteoviolacea H33</name>
    <dbReference type="NCBI Taxonomy" id="1365251"/>
    <lineage>
        <taxon>Bacteria</taxon>
        <taxon>Pseudomonadati</taxon>
        <taxon>Pseudomonadota</taxon>
        <taxon>Gammaproteobacteria</taxon>
        <taxon>Alteromonadales</taxon>
        <taxon>Pseudoalteromonadaceae</taxon>
        <taxon>Pseudoalteromonas</taxon>
    </lineage>
</organism>
<evidence type="ECO:0000313" key="1">
    <source>
        <dbReference type="EMBL" id="KZN56324.1"/>
    </source>
</evidence>
<name>A0A167GRJ8_9GAMM</name>
<protein>
    <submittedName>
        <fullName evidence="1">Uncharacterized protein</fullName>
    </submittedName>
</protein>
<evidence type="ECO:0000313" key="2">
    <source>
        <dbReference type="Proteomes" id="UP000076503"/>
    </source>
</evidence>
<reference evidence="1 2" key="1">
    <citation type="submission" date="2013-07" db="EMBL/GenBank/DDBJ databases">
        <title>Comparative Genomic and Metabolomic Analysis of Twelve Strains of Pseudoalteromonas luteoviolacea.</title>
        <authorList>
            <person name="Vynne N.G."/>
            <person name="Mansson M."/>
            <person name="Gram L."/>
        </authorList>
    </citation>
    <scope>NUCLEOTIDE SEQUENCE [LARGE SCALE GENOMIC DNA]</scope>
    <source>
        <strain evidence="1 2">H33</strain>
    </source>
</reference>
<dbReference type="AlphaFoldDB" id="A0A167GRJ8"/>
<dbReference type="EMBL" id="AUXZ01000002">
    <property type="protein sequence ID" value="KZN56324.1"/>
    <property type="molecule type" value="Genomic_DNA"/>
</dbReference>
<comment type="caution">
    <text evidence="1">The sequence shown here is derived from an EMBL/GenBank/DDBJ whole genome shotgun (WGS) entry which is preliminary data.</text>
</comment>
<dbReference type="PATRIC" id="fig|1365251.3.peg.203"/>
<accession>A0A167GRJ8</accession>
<proteinExistence type="predicted"/>
<sequence length="64" mass="7363">MITTFRKIEEAAHAASFLSLSTSSKIHTVFYFIFLIRAIAQSQHYQAMLSRIHIFVQFKETPSA</sequence>
<gene>
    <name evidence="1" type="ORF">N476_06765</name>
</gene>
<dbReference type="Proteomes" id="UP000076503">
    <property type="component" value="Unassembled WGS sequence"/>
</dbReference>